<comment type="subcellular location">
    <subcellularLocation>
        <location evidence="1">Membrane</location>
        <topology evidence="1">Multi-pass membrane protein</topology>
    </subcellularLocation>
</comment>
<keyword evidence="2 5" id="KW-0812">Transmembrane</keyword>
<gene>
    <name evidence="6" type="ORF">E1301_Tti016810</name>
</gene>
<dbReference type="Gene3D" id="1.20.1250.20">
    <property type="entry name" value="MFS general substrate transporter like domains"/>
    <property type="match status" value="1"/>
</dbReference>
<dbReference type="GO" id="GO:0016020">
    <property type="term" value="C:membrane"/>
    <property type="evidence" value="ECO:0007669"/>
    <property type="project" value="UniProtKB-SubCell"/>
</dbReference>
<dbReference type="EMBL" id="SOYY01000006">
    <property type="protein sequence ID" value="KAA0720518.1"/>
    <property type="molecule type" value="Genomic_DNA"/>
</dbReference>
<keyword evidence="4 5" id="KW-0472">Membrane</keyword>
<feature type="transmembrane region" description="Helical" evidence="5">
    <location>
        <begin position="289"/>
        <end position="312"/>
    </location>
</feature>
<dbReference type="AlphaFoldDB" id="A0A5A9PFD9"/>
<dbReference type="InterPro" id="IPR005828">
    <property type="entry name" value="MFS_sugar_transport-like"/>
</dbReference>
<evidence type="ECO:0000313" key="6">
    <source>
        <dbReference type="EMBL" id="KAA0720518.1"/>
    </source>
</evidence>
<dbReference type="PANTHER" id="PTHR24064">
    <property type="entry name" value="SOLUTE CARRIER FAMILY 22 MEMBER"/>
    <property type="match status" value="1"/>
</dbReference>
<feature type="transmembrane region" description="Helical" evidence="5">
    <location>
        <begin position="351"/>
        <end position="371"/>
    </location>
</feature>
<dbReference type="GO" id="GO:0022857">
    <property type="term" value="F:transmembrane transporter activity"/>
    <property type="evidence" value="ECO:0007669"/>
    <property type="project" value="InterPro"/>
</dbReference>
<dbReference type="Pfam" id="PF00083">
    <property type="entry name" value="Sugar_tr"/>
    <property type="match status" value="1"/>
</dbReference>
<feature type="transmembrane region" description="Helical" evidence="5">
    <location>
        <begin position="26"/>
        <end position="47"/>
    </location>
</feature>
<evidence type="ECO:0000256" key="1">
    <source>
        <dbReference type="ARBA" id="ARBA00004141"/>
    </source>
</evidence>
<dbReference type="Proteomes" id="UP000324632">
    <property type="component" value="Chromosome 6"/>
</dbReference>
<organism evidence="6 7">
    <name type="scientific">Triplophysa tibetana</name>
    <dbReference type="NCBI Taxonomy" id="1572043"/>
    <lineage>
        <taxon>Eukaryota</taxon>
        <taxon>Metazoa</taxon>
        <taxon>Chordata</taxon>
        <taxon>Craniata</taxon>
        <taxon>Vertebrata</taxon>
        <taxon>Euteleostomi</taxon>
        <taxon>Actinopterygii</taxon>
        <taxon>Neopterygii</taxon>
        <taxon>Teleostei</taxon>
        <taxon>Ostariophysi</taxon>
        <taxon>Cypriniformes</taxon>
        <taxon>Nemacheilidae</taxon>
        <taxon>Triplophysa</taxon>
    </lineage>
</organism>
<reference evidence="6 7" key="1">
    <citation type="journal article" date="2019" name="Mol. Ecol. Resour.">
        <title>Chromosome-level genome assembly of Triplophysa tibetana, a fish adapted to the harsh high-altitude environment of the Tibetan Plateau.</title>
        <authorList>
            <person name="Yang X."/>
            <person name="Liu H."/>
            <person name="Ma Z."/>
            <person name="Zou Y."/>
            <person name="Zou M."/>
            <person name="Mao Y."/>
            <person name="Li X."/>
            <person name="Wang H."/>
            <person name="Chen T."/>
            <person name="Wang W."/>
            <person name="Yang R."/>
        </authorList>
    </citation>
    <scope>NUCLEOTIDE SEQUENCE [LARGE SCALE GENOMIC DNA]</scope>
    <source>
        <strain evidence="6">TTIB1903HZAU</strain>
        <tissue evidence="6">Muscle</tissue>
    </source>
</reference>
<dbReference type="SUPFAM" id="SSF103473">
    <property type="entry name" value="MFS general substrate transporter"/>
    <property type="match status" value="1"/>
</dbReference>
<evidence type="ECO:0000256" key="2">
    <source>
        <dbReference type="ARBA" id="ARBA00022692"/>
    </source>
</evidence>
<sequence length="391" mass="43120">MNAMNFPNYDDSTAFLGDWGPFQKTVFALLCLSIIPNAFTGLSMVFIGDTPAHRCVIPADLNITAEWRNVSVAIDEHDGEARVSRCSRHRVDIIKRYSDIGLIPWVHVNVSAIPQENCLDGWEYDRRTYISTIVSEVTYIPESPRWLLSQGRVEEAEEILRKAAKMNGVKAPDIIFPQLQSAEKTGMLQTYSLCDLVKSTNIRCITLLLCLVWSSVSIGYCALSLNTSNLHGNIYLNCFLSAVVEVPALILAWLMFRCWSRRLCLSTTLSFGGLVLLFIHLIPQNMNSVAISLVLLGKFGLSAAFAIVYPATAELYPTVLRNTALGACSMASRVGSISAPYFVYLGGYYKSLPYILIGSLSVFSGLLSLLLPESLGMPLPEAISHMQKISG</sequence>
<feature type="transmembrane region" description="Helical" evidence="5">
    <location>
        <begin position="263"/>
        <end position="283"/>
    </location>
</feature>
<feature type="transmembrane region" description="Helical" evidence="5">
    <location>
        <begin position="234"/>
        <end position="256"/>
    </location>
</feature>
<evidence type="ECO:0000313" key="7">
    <source>
        <dbReference type="Proteomes" id="UP000324632"/>
    </source>
</evidence>
<comment type="caution">
    <text evidence="6">The sequence shown here is derived from an EMBL/GenBank/DDBJ whole genome shotgun (WGS) entry which is preliminary data.</text>
</comment>
<dbReference type="InterPro" id="IPR036259">
    <property type="entry name" value="MFS_trans_sf"/>
</dbReference>
<feature type="transmembrane region" description="Helical" evidence="5">
    <location>
        <begin position="324"/>
        <end position="345"/>
    </location>
</feature>
<evidence type="ECO:0000256" key="3">
    <source>
        <dbReference type="ARBA" id="ARBA00022989"/>
    </source>
</evidence>
<accession>A0A5A9PFD9</accession>
<keyword evidence="3 5" id="KW-1133">Transmembrane helix</keyword>
<proteinExistence type="predicted"/>
<evidence type="ECO:0000256" key="4">
    <source>
        <dbReference type="ARBA" id="ARBA00023136"/>
    </source>
</evidence>
<evidence type="ECO:0000256" key="5">
    <source>
        <dbReference type="SAM" id="Phobius"/>
    </source>
</evidence>
<keyword evidence="7" id="KW-1185">Reference proteome</keyword>
<name>A0A5A9PFD9_9TELE</name>
<protein>
    <submittedName>
        <fullName evidence="6">Solute carrier family 22 member 4</fullName>
    </submittedName>
</protein>
<feature type="transmembrane region" description="Helical" evidence="5">
    <location>
        <begin position="205"/>
        <end position="228"/>
    </location>
</feature>